<dbReference type="VEuPathDB" id="FungiDB:SDRG_04002"/>
<name>T0QW56_SAPDV</name>
<dbReference type="InParanoid" id="T0QW56"/>
<sequence length="73" mass="7991">PEFLSWIRLLYKKPVVHLLFNGPLGPLPLGAMLRARPNLSNPLKDKRDALVAPSLACPTATSSRQQKKTAVST</sequence>
<dbReference type="GeneID" id="19944729"/>
<proteinExistence type="predicted"/>
<dbReference type="RefSeq" id="XP_008607872.1">
    <property type="nucleotide sequence ID" value="XM_008609650.1"/>
</dbReference>
<feature type="non-terminal residue" evidence="1">
    <location>
        <position position="1"/>
    </location>
</feature>
<reference evidence="1 2" key="1">
    <citation type="submission" date="2012-04" db="EMBL/GenBank/DDBJ databases">
        <title>The Genome Sequence of Saprolegnia declina VS20.</title>
        <authorList>
            <consortium name="The Broad Institute Genome Sequencing Platform"/>
            <person name="Russ C."/>
            <person name="Nusbaum C."/>
            <person name="Tyler B."/>
            <person name="van West P."/>
            <person name="Dieguez-Uribeondo J."/>
            <person name="de Bruijn I."/>
            <person name="Tripathy S."/>
            <person name="Jiang R."/>
            <person name="Young S.K."/>
            <person name="Zeng Q."/>
            <person name="Gargeya S."/>
            <person name="Fitzgerald M."/>
            <person name="Haas B."/>
            <person name="Abouelleil A."/>
            <person name="Alvarado L."/>
            <person name="Arachchi H.M."/>
            <person name="Berlin A."/>
            <person name="Chapman S.B."/>
            <person name="Goldberg J."/>
            <person name="Griggs A."/>
            <person name="Gujja S."/>
            <person name="Hansen M."/>
            <person name="Howarth C."/>
            <person name="Imamovic A."/>
            <person name="Larimer J."/>
            <person name="McCowen C."/>
            <person name="Montmayeur A."/>
            <person name="Murphy C."/>
            <person name="Neiman D."/>
            <person name="Pearson M."/>
            <person name="Priest M."/>
            <person name="Roberts A."/>
            <person name="Saif S."/>
            <person name="Shea T."/>
            <person name="Sisk P."/>
            <person name="Sykes S."/>
            <person name="Wortman J."/>
            <person name="Nusbaum C."/>
            <person name="Birren B."/>
        </authorList>
    </citation>
    <scope>NUCLEOTIDE SEQUENCE [LARGE SCALE GENOMIC DNA]</scope>
    <source>
        <strain evidence="1 2">VS20</strain>
    </source>
</reference>
<keyword evidence="2" id="KW-1185">Reference proteome</keyword>
<organism evidence="1 2">
    <name type="scientific">Saprolegnia diclina (strain VS20)</name>
    <dbReference type="NCBI Taxonomy" id="1156394"/>
    <lineage>
        <taxon>Eukaryota</taxon>
        <taxon>Sar</taxon>
        <taxon>Stramenopiles</taxon>
        <taxon>Oomycota</taxon>
        <taxon>Saprolegniomycetes</taxon>
        <taxon>Saprolegniales</taxon>
        <taxon>Saprolegniaceae</taxon>
        <taxon>Saprolegnia</taxon>
    </lineage>
</organism>
<evidence type="ECO:0000313" key="2">
    <source>
        <dbReference type="Proteomes" id="UP000030762"/>
    </source>
</evidence>
<dbReference type="EMBL" id="JH767141">
    <property type="protein sequence ID" value="EQC38280.1"/>
    <property type="molecule type" value="Genomic_DNA"/>
</dbReference>
<evidence type="ECO:0000313" key="1">
    <source>
        <dbReference type="EMBL" id="EQC38280.1"/>
    </source>
</evidence>
<gene>
    <name evidence="1" type="ORF">SDRG_04002</name>
</gene>
<accession>T0QW56</accession>
<dbReference type="Proteomes" id="UP000030762">
    <property type="component" value="Unassembled WGS sequence"/>
</dbReference>
<protein>
    <submittedName>
        <fullName evidence="1">Uncharacterized protein</fullName>
    </submittedName>
</protein>
<dbReference type="AlphaFoldDB" id="T0QW56"/>